<dbReference type="OrthoDB" id="665435at2"/>
<dbReference type="EMBL" id="SNYC01000004">
    <property type="protein sequence ID" value="TDQ10036.1"/>
    <property type="molecule type" value="Genomic_DNA"/>
</dbReference>
<dbReference type="Proteomes" id="UP000295620">
    <property type="component" value="Unassembled WGS sequence"/>
</dbReference>
<dbReference type="Pfam" id="PF19781">
    <property type="entry name" value="DUF6266"/>
    <property type="match status" value="1"/>
</dbReference>
<dbReference type="InterPro" id="IPR046233">
    <property type="entry name" value="DUF6266"/>
</dbReference>
<dbReference type="AlphaFoldDB" id="A0A4R6SX83"/>
<evidence type="ECO:0000313" key="2">
    <source>
        <dbReference type="Proteomes" id="UP000295620"/>
    </source>
</evidence>
<gene>
    <name evidence="1" type="ORF">ATK78_2195</name>
</gene>
<name>A0A4R6SX83_9SPHI</name>
<protein>
    <submittedName>
        <fullName evidence="1">Uncharacterized protein</fullName>
    </submittedName>
</protein>
<accession>A0A4R6SX83</accession>
<reference evidence="1 2" key="1">
    <citation type="submission" date="2019-03" db="EMBL/GenBank/DDBJ databases">
        <title>Genomic Encyclopedia of Archaeal and Bacterial Type Strains, Phase II (KMG-II): from individual species to whole genera.</title>
        <authorList>
            <person name="Goeker M."/>
        </authorList>
    </citation>
    <scope>NUCLEOTIDE SEQUENCE [LARGE SCALE GENOMIC DNA]</scope>
    <source>
        <strain evidence="1 2">DSM 19035</strain>
    </source>
</reference>
<evidence type="ECO:0000313" key="1">
    <source>
        <dbReference type="EMBL" id="TDQ10036.1"/>
    </source>
</evidence>
<keyword evidence="2" id="KW-1185">Reference proteome</keyword>
<comment type="caution">
    <text evidence="1">The sequence shown here is derived from an EMBL/GenBank/DDBJ whole genome shotgun (WGS) entry which is preliminary data.</text>
</comment>
<proteinExistence type="predicted"/>
<sequence length="216" mass="23860">MGIIRGGILGGFRNKTGSVIGSSWRTLDVIKGLPKLSGKAPTQSQLEQQAKFGLVTGFLSWISNLVAVGYRSLSGVETEMNVAVAYHLKNAVTGVYPNYELNYGKLMYSRGKLDWPLEYSVATAPNASLAFTWKHEGEDYEFMSATDLVTVLVYNPEKDRFVRLVNAATRSEQELNLQLPVAFAGDTVHCYLSFKSTVRKDLVSSTIYMGQMVVLN</sequence>
<dbReference type="RefSeq" id="WP_133576076.1">
    <property type="nucleotide sequence ID" value="NZ_SNYC01000004.1"/>
</dbReference>
<organism evidence="1 2">
    <name type="scientific">Pedobacter metabolipauper</name>
    <dbReference type="NCBI Taxonomy" id="425513"/>
    <lineage>
        <taxon>Bacteria</taxon>
        <taxon>Pseudomonadati</taxon>
        <taxon>Bacteroidota</taxon>
        <taxon>Sphingobacteriia</taxon>
        <taxon>Sphingobacteriales</taxon>
        <taxon>Sphingobacteriaceae</taxon>
        <taxon>Pedobacter</taxon>
    </lineage>
</organism>